<accession>A0ABU7XBS9</accession>
<organism evidence="1 2">
    <name type="scientific">Peptoniphilus grossensis</name>
    <dbReference type="NCBI Taxonomy" id="1465756"/>
    <lineage>
        <taxon>Bacteria</taxon>
        <taxon>Bacillati</taxon>
        <taxon>Bacillota</taxon>
        <taxon>Tissierellia</taxon>
        <taxon>Tissierellales</taxon>
        <taxon>Peptoniphilaceae</taxon>
        <taxon>Peptoniphilus</taxon>
    </lineage>
</organism>
<evidence type="ECO:0000313" key="2">
    <source>
        <dbReference type="Proteomes" id="UP001328425"/>
    </source>
</evidence>
<dbReference type="InterPro" id="IPR036390">
    <property type="entry name" value="WH_DNA-bd_sf"/>
</dbReference>
<reference evidence="1 2" key="1">
    <citation type="submission" date="2022-11" db="EMBL/GenBank/DDBJ databases">
        <title>The First Case of Preauricular Fistular Abscess Caused by Peptoniphilus grossensis.</title>
        <authorList>
            <person name="Byun J.-H."/>
        </authorList>
    </citation>
    <scope>NUCLEOTIDE SEQUENCE [LARGE SCALE GENOMIC DNA]</scope>
    <source>
        <strain evidence="1 2">GYB008</strain>
    </source>
</reference>
<protein>
    <submittedName>
        <fullName evidence="1">DUF4364 family protein</fullName>
    </submittedName>
</protein>
<dbReference type="Pfam" id="PF14277">
    <property type="entry name" value="DUF4364"/>
    <property type="match status" value="1"/>
</dbReference>
<dbReference type="EMBL" id="JARBCY010000052">
    <property type="protein sequence ID" value="MEF3318731.1"/>
    <property type="molecule type" value="Genomic_DNA"/>
</dbReference>
<sequence length="172" mass="20352">MEKSSFELALNKLLILYIIDKFNHKLKENDLSYFVLDIELFNYFYFKQYLNDLESTGLILFDGDKKYYLSEDGEKTLDIFYEQIPEENIKFLDEKIDFYRHELVLKNSVSGEVFEEDGINFAHLKIKDDEIAVLDLKIETADEIMAKKISANFKKNAENIYSEILKILTEEN</sequence>
<dbReference type="SUPFAM" id="SSF46785">
    <property type="entry name" value="Winged helix' DNA-binding domain"/>
    <property type="match status" value="1"/>
</dbReference>
<comment type="caution">
    <text evidence="1">The sequence shown here is derived from an EMBL/GenBank/DDBJ whole genome shotgun (WGS) entry which is preliminary data.</text>
</comment>
<proteinExistence type="predicted"/>
<name>A0ABU7XBS9_9FIRM</name>
<dbReference type="Proteomes" id="UP001328425">
    <property type="component" value="Unassembled WGS sequence"/>
</dbReference>
<dbReference type="InterPro" id="IPR025374">
    <property type="entry name" value="DUF4364"/>
</dbReference>
<gene>
    <name evidence="1" type="ORF">PV361_08450</name>
</gene>
<keyword evidence="2" id="KW-1185">Reference proteome</keyword>
<dbReference type="RefSeq" id="WP_332087738.1">
    <property type="nucleotide sequence ID" value="NZ_JARBCY010000052.1"/>
</dbReference>
<evidence type="ECO:0000313" key="1">
    <source>
        <dbReference type="EMBL" id="MEF3318731.1"/>
    </source>
</evidence>